<proteinExistence type="inferred from homology"/>
<organism evidence="5 6">
    <name type="scientific">Streptosporangium oxazolinicum</name>
    <dbReference type="NCBI Taxonomy" id="909287"/>
    <lineage>
        <taxon>Bacteria</taxon>
        <taxon>Bacillati</taxon>
        <taxon>Actinomycetota</taxon>
        <taxon>Actinomycetes</taxon>
        <taxon>Streptosporangiales</taxon>
        <taxon>Streptosporangiaceae</taxon>
        <taxon>Streptosporangium</taxon>
    </lineage>
</organism>
<evidence type="ECO:0000313" key="6">
    <source>
        <dbReference type="Proteomes" id="UP001501251"/>
    </source>
</evidence>
<protein>
    <submittedName>
        <fullName evidence="5">GvpL/GvpF family gas vesicle protein</fullName>
    </submittedName>
</protein>
<dbReference type="EMBL" id="BAABAQ010000016">
    <property type="protein sequence ID" value="GAA4206544.1"/>
    <property type="molecule type" value="Genomic_DNA"/>
</dbReference>
<gene>
    <name evidence="5" type="ORF">GCM10022252_68820</name>
</gene>
<comment type="caution">
    <text evidence="5">The sequence shown here is derived from an EMBL/GenBank/DDBJ whole genome shotgun (WGS) entry which is preliminary data.</text>
</comment>
<keyword evidence="1" id="KW-0304">Gas vesicle</keyword>
<dbReference type="PANTHER" id="PTHR36852:SF1">
    <property type="entry name" value="PROTEIN GVPL 2"/>
    <property type="match status" value="1"/>
</dbReference>
<evidence type="ECO:0000256" key="3">
    <source>
        <dbReference type="ARBA" id="ARBA00035643"/>
    </source>
</evidence>
<evidence type="ECO:0000256" key="1">
    <source>
        <dbReference type="ARBA" id="ARBA00022987"/>
    </source>
</evidence>
<dbReference type="RefSeq" id="WP_344922390.1">
    <property type="nucleotide sequence ID" value="NZ_BAABAQ010000016.1"/>
</dbReference>
<name>A0ABP8BGY4_9ACTN</name>
<evidence type="ECO:0000256" key="2">
    <source>
        <dbReference type="ARBA" id="ARBA00035108"/>
    </source>
</evidence>
<feature type="compositionally biased region" description="Basic and acidic residues" evidence="4">
    <location>
        <begin position="25"/>
        <end position="36"/>
    </location>
</feature>
<evidence type="ECO:0000313" key="5">
    <source>
        <dbReference type="EMBL" id="GAA4206544.1"/>
    </source>
</evidence>
<evidence type="ECO:0000256" key="4">
    <source>
        <dbReference type="SAM" id="MobiDB-lite"/>
    </source>
</evidence>
<feature type="region of interest" description="Disordered" evidence="4">
    <location>
        <begin position="1"/>
        <end position="49"/>
    </location>
</feature>
<keyword evidence="6" id="KW-1185">Reference proteome</keyword>
<comment type="similarity">
    <text evidence="3">Belongs to the gas vesicle GvpF/GvpL family.</text>
</comment>
<dbReference type="Pfam" id="PF06386">
    <property type="entry name" value="GvpL_GvpF"/>
    <property type="match status" value="1"/>
</dbReference>
<dbReference type="InterPro" id="IPR009430">
    <property type="entry name" value="GvpL/GvpF"/>
</dbReference>
<reference evidence="6" key="1">
    <citation type="journal article" date="2019" name="Int. J. Syst. Evol. Microbiol.">
        <title>The Global Catalogue of Microorganisms (GCM) 10K type strain sequencing project: providing services to taxonomists for standard genome sequencing and annotation.</title>
        <authorList>
            <consortium name="The Broad Institute Genomics Platform"/>
            <consortium name="The Broad Institute Genome Sequencing Center for Infectious Disease"/>
            <person name="Wu L."/>
            <person name="Ma J."/>
        </authorList>
    </citation>
    <scope>NUCLEOTIDE SEQUENCE [LARGE SCALE GENOMIC DNA]</scope>
    <source>
        <strain evidence="6">JCM 17388</strain>
    </source>
</reference>
<comment type="subcellular location">
    <subcellularLocation>
        <location evidence="2">Gas vesicle</location>
    </subcellularLocation>
</comment>
<sequence>MSGPTGKRGTVQTGRPRTQAPRTAGRHDTGRGDRAATARSGGPGASGRVTGTYVYGIIPSDVELTPGTRGVGDPPNPVELVRHEEIAALVSDVSTDRPLGRPDDLLAHERLLDATAAEVPVLPLRFGAVVTDARAVVDELLAPHHDEFLTTLNELEGRAEYVVKGRYVERAVLREVLDENPEIARLRDAISGRPEEATWDARMRLGELVNTSIAAKREADTAALVDAFDPLCVSIVVREPTHEQDAAHVALLADTDRWPEIEEAVDEFGDRWADRVELRLLGPLAAYDFVRA</sequence>
<accession>A0ABP8BGY4</accession>
<dbReference type="PANTHER" id="PTHR36852">
    <property type="entry name" value="PROTEIN GVPL 2"/>
    <property type="match status" value="1"/>
</dbReference>
<dbReference type="Proteomes" id="UP001501251">
    <property type="component" value="Unassembled WGS sequence"/>
</dbReference>